<dbReference type="eggNOG" id="COG0500">
    <property type="taxonomic scope" value="Bacteria"/>
</dbReference>
<dbReference type="InterPro" id="IPR009045">
    <property type="entry name" value="Zn_M74/Hedgehog-like"/>
</dbReference>
<dbReference type="Proteomes" id="UP000001844">
    <property type="component" value="Chromosome"/>
</dbReference>
<dbReference type="SUPFAM" id="SSF55166">
    <property type="entry name" value="Hedgehog/DD-peptidase"/>
    <property type="match status" value="1"/>
</dbReference>
<dbReference type="OrthoDB" id="224775at2"/>
<evidence type="ECO:0000313" key="1">
    <source>
        <dbReference type="EMBL" id="ADE13308.1"/>
    </source>
</evidence>
<proteinExistence type="predicted"/>
<keyword evidence="2" id="KW-1185">Reference proteome</keyword>
<accession>D5C4N5</accession>
<protein>
    <submittedName>
        <fullName evidence="1">Peptidase M15A</fullName>
    </submittedName>
</protein>
<dbReference type="EMBL" id="CP001798">
    <property type="protein sequence ID" value="ADE13308.1"/>
    <property type="molecule type" value="Genomic_DNA"/>
</dbReference>
<gene>
    <name evidence="1" type="ordered locus">Nhal_0088</name>
</gene>
<dbReference type="Gene3D" id="3.30.1380.10">
    <property type="match status" value="1"/>
</dbReference>
<sequence length="852" mass="98029">MASVPSKKVARQIYVHVNYINSMDTTLKSALLEAERLAGVCRSDHYNVVRYELGTSCISLLYYPNFFEEPFPALRESWRVDLAAGKLSYRTYKDSLNPPILHRKELLISDDHPRWCQYKSLTEAAESVGLFAEPTRIGYQRQWLQLVREKGYQIIGHELVPIGNDESLQDDEAPLHADWSVARQLTALTRYGLSAPIQSLARYGFLDGCNTIFDYGCGRGDDVRGLVENGLQAAGWDPYYAPDNPITQADIVNLGFVINVIEDFDERVDALVTAFSLARQLLVVSVMLVNQNKIQGQRFKDGMLTKRGTFQKYYTQAEIRDFLEDLLHEEPIPVAPGVFFVFRDKDAEQRFLVNRFRSRGNVLRVPLLFPRERQLRNRNERTDKKYAYYRESLDRLWNLWVSLGRKPDKTEVEGQVALIEGFGSLNNAFRFIKARKNLTALECSRQTRTADLEVYFALCEFKRRKPYKRLEHGLQRDIKAFFGSYTNVKQVAHELLFQIADVEAINQACQQASEQGLGWLVERKSLQLHASLVEKLSPLLRVYVGCATVIYGDYHDADLVKIHIASGKVSFMKYDDFERKPLPRMTERVKVKLREQDIEYYAYDDNYTPPFLYNKSRYINEEFLHYPEQVVFDQALEKCGLFDFAGYGPNPDNFLEILSRNRLVIEGFRLVRSRTIPNLDSPCGRYFIFRQLIECGETQARTGLENLPEQPETYNALCDLTTQVLDPVIDYFGMIRLTYGFCSPALAKKIPGRISPQRDQHAACELNRRGKPICDRLGAAVDFIVDYESMLEVAQWVVANTPFDRLYFYGDDKPIHVSFGPDNSKQIVRMILGKSGKLLPQVTPMEAFLSLE</sequence>
<dbReference type="KEGG" id="nhl:Nhal_0088"/>
<organism evidence="1 2">
    <name type="scientific">Nitrosococcus halophilus (strain Nc4)</name>
    <dbReference type="NCBI Taxonomy" id="472759"/>
    <lineage>
        <taxon>Bacteria</taxon>
        <taxon>Pseudomonadati</taxon>
        <taxon>Pseudomonadota</taxon>
        <taxon>Gammaproteobacteria</taxon>
        <taxon>Chromatiales</taxon>
        <taxon>Chromatiaceae</taxon>
        <taxon>Nitrosococcus</taxon>
    </lineage>
</organism>
<dbReference type="InterPro" id="IPR024019">
    <property type="entry name" value="CHP04096"/>
</dbReference>
<reference evidence="2" key="1">
    <citation type="submission" date="2010-04" db="EMBL/GenBank/DDBJ databases">
        <title>Complete genome sequence of Nitrosococcus halophilus Nc4, a salt-adapted, aerobic obligate ammonia-oxidizing sulfur purple bacterium.</title>
        <authorList>
            <consortium name="US DOE Joint Genome Institute"/>
            <person name="Campbell M.A."/>
            <person name="Malfatti S.A."/>
            <person name="Chain P.S.G."/>
            <person name="Heidelberg J.F."/>
            <person name="Ward B.B."/>
            <person name="Klotz M.G."/>
        </authorList>
    </citation>
    <scope>NUCLEOTIDE SEQUENCE [LARGE SCALE GENOMIC DNA]</scope>
    <source>
        <strain evidence="2">Nc4</strain>
    </source>
</reference>
<dbReference type="HOGENOM" id="CLU_012555_0_0_6"/>
<dbReference type="STRING" id="472759.Nhal_0088"/>
<name>D5C4N5_NITHN</name>
<evidence type="ECO:0000313" key="2">
    <source>
        <dbReference type="Proteomes" id="UP000001844"/>
    </source>
</evidence>
<dbReference type="AlphaFoldDB" id="D5C4N5"/>
<dbReference type="NCBIfam" id="TIGR04096">
    <property type="entry name" value="dnd_rel_methyl"/>
    <property type="match status" value="1"/>
</dbReference>